<evidence type="ECO:0000256" key="16">
    <source>
        <dbReference type="ARBA" id="ARBA00023170"/>
    </source>
</evidence>
<dbReference type="Pfam" id="PF07714">
    <property type="entry name" value="PK_Tyr_Ser-Thr"/>
    <property type="match status" value="1"/>
</dbReference>
<evidence type="ECO:0000256" key="8">
    <source>
        <dbReference type="ARBA" id="ARBA00022729"/>
    </source>
</evidence>
<reference evidence="23" key="1">
    <citation type="journal article" date="2010" name="Nat. Biotechnol.">
        <title>Draft genome sequence of the oilseed species Ricinus communis.</title>
        <authorList>
            <person name="Chan A.P."/>
            <person name="Crabtree J."/>
            <person name="Zhao Q."/>
            <person name="Lorenzi H."/>
            <person name="Orvis J."/>
            <person name="Puiu D."/>
            <person name="Melake-Berhan A."/>
            <person name="Jones K.M."/>
            <person name="Redman J."/>
            <person name="Chen G."/>
            <person name="Cahoon E.B."/>
            <person name="Gedil M."/>
            <person name="Stanke M."/>
            <person name="Haas B.J."/>
            <person name="Wortman J.R."/>
            <person name="Fraser-Liggett C.M."/>
            <person name="Ravel J."/>
            <person name="Rabinowicz P.D."/>
        </authorList>
    </citation>
    <scope>NUCLEOTIDE SEQUENCE [LARGE SCALE GENOMIC DNA]</scope>
    <source>
        <strain evidence="23">cv. Hale</strain>
    </source>
</reference>
<dbReference type="InterPro" id="IPR000719">
    <property type="entry name" value="Prot_kinase_dom"/>
</dbReference>
<dbReference type="InterPro" id="IPR008271">
    <property type="entry name" value="Ser/Thr_kinase_AS"/>
</dbReference>
<dbReference type="GO" id="GO:0007165">
    <property type="term" value="P:signal transduction"/>
    <property type="evidence" value="ECO:0000318"/>
    <property type="project" value="GO_Central"/>
</dbReference>
<dbReference type="SUPFAM" id="SSF56112">
    <property type="entry name" value="Protein kinase-like (PK-like)"/>
    <property type="match status" value="1"/>
</dbReference>
<dbReference type="Gene3D" id="1.10.510.10">
    <property type="entry name" value="Transferase(Phosphotransferase) domain 1"/>
    <property type="match status" value="1"/>
</dbReference>
<evidence type="ECO:0000256" key="11">
    <source>
        <dbReference type="ARBA" id="ARBA00022777"/>
    </source>
</evidence>
<evidence type="ECO:0000256" key="9">
    <source>
        <dbReference type="ARBA" id="ARBA00022734"/>
    </source>
</evidence>
<comment type="subcellular location">
    <subcellularLocation>
        <location evidence="1">Cell membrane</location>
        <topology evidence="1">Single-pass type I membrane protein</topology>
    </subcellularLocation>
</comment>
<dbReference type="InParanoid" id="B9SFF5"/>
<evidence type="ECO:0000256" key="4">
    <source>
        <dbReference type="ARBA" id="ARBA00022475"/>
    </source>
</evidence>
<dbReference type="InterPro" id="IPR001480">
    <property type="entry name" value="Bulb-type_lectin_dom"/>
</dbReference>
<keyword evidence="4" id="KW-1003">Cell membrane</keyword>
<evidence type="ECO:0000256" key="3">
    <source>
        <dbReference type="ARBA" id="ARBA00010217"/>
    </source>
</evidence>
<evidence type="ECO:0000256" key="5">
    <source>
        <dbReference type="ARBA" id="ARBA00022527"/>
    </source>
</evidence>
<dbReference type="InterPro" id="IPR003609">
    <property type="entry name" value="Pan_app"/>
</dbReference>
<dbReference type="GO" id="GO:0004715">
    <property type="term" value="F:non-membrane spanning protein tyrosine kinase activity"/>
    <property type="evidence" value="ECO:0007669"/>
    <property type="project" value="UniProtKB-EC"/>
</dbReference>
<gene>
    <name evidence="22" type="ORF">RCOM_1096970</name>
</gene>
<dbReference type="InterPro" id="IPR036426">
    <property type="entry name" value="Bulb-type_lectin_dom_sf"/>
</dbReference>
<evidence type="ECO:0000256" key="10">
    <source>
        <dbReference type="ARBA" id="ARBA00022741"/>
    </source>
</evidence>
<dbReference type="GO" id="GO:0006955">
    <property type="term" value="P:immune response"/>
    <property type="evidence" value="ECO:0000318"/>
    <property type="project" value="GO_Central"/>
</dbReference>
<keyword evidence="12" id="KW-0067">ATP-binding</keyword>
<dbReference type="Gene3D" id="3.30.200.20">
    <property type="entry name" value="Phosphorylase Kinase, domain 1"/>
    <property type="match status" value="1"/>
</dbReference>
<dbReference type="PROSITE" id="PS50011">
    <property type="entry name" value="PROTEIN_KINASE_DOM"/>
    <property type="match status" value="1"/>
</dbReference>
<evidence type="ECO:0000256" key="1">
    <source>
        <dbReference type="ARBA" id="ARBA00004251"/>
    </source>
</evidence>
<dbReference type="Proteomes" id="UP000008311">
    <property type="component" value="Unassembled WGS sequence"/>
</dbReference>
<comment type="similarity">
    <text evidence="3">In the C-terminal section; belongs to the protein kinase superfamily. Ser/Thr protein kinase family.</text>
</comment>
<dbReference type="PANTHER" id="PTHR32444:SF89">
    <property type="entry name" value="S GLYCOPROTEIN"/>
    <property type="match status" value="1"/>
</dbReference>
<evidence type="ECO:0000313" key="23">
    <source>
        <dbReference type="Proteomes" id="UP000008311"/>
    </source>
</evidence>
<evidence type="ECO:0000313" key="22">
    <source>
        <dbReference type="EMBL" id="EEF37743.1"/>
    </source>
</evidence>
<proteinExistence type="inferred from homology"/>
<feature type="domain" description="Bulb-type lectin" evidence="20">
    <location>
        <begin position="825"/>
        <end position="963"/>
    </location>
</feature>
<name>B9SFF5_RICCO</name>
<evidence type="ECO:0000256" key="2">
    <source>
        <dbReference type="ARBA" id="ARBA00008536"/>
    </source>
</evidence>
<dbReference type="GO" id="GO:0005886">
    <property type="term" value="C:plasma membrane"/>
    <property type="evidence" value="ECO:0000318"/>
    <property type="project" value="GO_Central"/>
</dbReference>
<evidence type="ECO:0000256" key="6">
    <source>
        <dbReference type="ARBA" id="ARBA00022679"/>
    </source>
</evidence>
<dbReference type="FunFam" id="3.30.200.20:FF:000330">
    <property type="entry name" value="G-type lectin S-receptor-like serine/threonine-protein kinase At4g03230"/>
    <property type="match status" value="1"/>
</dbReference>
<sequence>MGRREFCMKVAFLRFFLFNLFFSLAYCSIIYNITSSRPVTPEQTLNSRSQIFELGFFTPNNSHYQYVGIWFKEVSPLTAIWVANREKPLTNSSGSLTIGRDGNLRLLDGQENTVWSTNISGSSNGSIAVLSDDGKFILRDGMSGSTLWDNSKHPTDTLLPGTWLAFNGTSGERLTVNSWKSHSDPSPGDFTAGLSLETPSQAFVWKGSKPHWRSGPWDKTKFIGIPEMDADYQSGLTLIDGIQPGTAYLDVSVLRNCSYSMFIVSSTGALRFLCWVPVRGWYARWEAPITPCEVYGACGPFGVCQRYEPNLTCRCLKGFVPKSDEEWGQGNWTGGCVRRTELSCRRNTSATNATQGGEPDGFLKISELKVPDSAEFLKVWDANECRQKCLNNCSCSGYAYVNGIGCLVWAGKLMDMHELPFGGQDLFLRLANADLGGGDKKVKEKLIISLVIISSVAVISAMIYGFIRWRANHRTKKNAAVETPRDASQPFMWRSPAVDKDPVELPLFDFNSILIATNNFDIGNKLGQGGYGPVYKGKLQDGKDVAIKRLSSSSSQGIEEFKNEVMLISKLQHRNLVRLIGCCIEREEKILIYEFMSNKSLDTYLFDLSRKAELDWTKRFNIITGVARGLLYLHRDSCLRVIHRDLKVSNILLDEKMNPKISDFGLARMFEGTQDLGSTHRVVGTLGYMAPEYLLGGIYSEKSDVFGFGVLILEIVSGRKVSSFQLDSRHMSLLACAWQSWCESGGLNMLDDAVADSFSSSEDHAADRPSMATIVTMLSGEKTKLPEPKQPTFTFQNVSSSSTVQSQSNSTCAAKFTSKGPVPEVDIQGEGKEFIVQMSRKSRSVNFLILSFHLFLLEHCTCTASSNITLSKPVLQGQTLTSSDQGDFSVVWVANREKPVVNSPASLQIGKDGELRLVDGKQDIIWSTGTGPVLSNVSVAVLLNNGNFVLMDSASGETLWESGSHSSHTILPGT</sequence>
<dbReference type="SUPFAM" id="SSF51110">
    <property type="entry name" value="alpha-D-mannose-specific plant lectins"/>
    <property type="match status" value="2"/>
</dbReference>
<dbReference type="PROSITE" id="PS00108">
    <property type="entry name" value="PROTEIN_KINASE_ST"/>
    <property type="match status" value="1"/>
</dbReference>
<keyword evidence="10" id="KW-0547">Nucleotide-binding</keyword>
<accession>B9SFF5</accession>
<comment type="similarity">
    <text evidence="2">In the N-terminal section; belongs to the leguminous lectin family.</text>
</comment>
<dbReference type="PROSITE" id="PS50948">
    <property type="entry name" value="PAN"/>
    <property type="match status" value="1"/>
</dbReference>
<evidence type="ECO:0000259" key="20">
    <source>
        <dbReference type="PROSITE" id="PS50927"/>
    </source>
</evidence>
<dbReference type="FunCoup" id="B9SFF5">
    <property type="interactions" value="174"/>
</dbReference>
<keyword evidence="23" id="KW-1185">Reference proteome</keyword>
<dbReference type="InterPro" id="IPR001245">
    <property type="entry name" value="Ser-Thr/Tyr_kinase_cat_dom"/>
</dbReference>
<dbReference type="CDD" id="cd14066">
    <property type="entry name" value="STKc_IRAK"/>
    <property type="match status" value="1"/>
</dbReference>
<evidence type="ECO:0000256" key="14">
    <source>
        <dbReference type="ARBA" id="ARBA00023136"/>
    </source>
</evidence>
<evidence type="ECO:0000259" key="21">
    <source>
        <dbReference type="PROSITE" id="PS50948"/>
    </source>
</evidence>
<dbReference type="GO" id="GO:0005524">
    <property type="term" value="F:ATP binding"/>
    <property type="evidence" value="ECO:0007669"/>
    <property type="project" value="UniProtKB-KW"/>
</dbReference>
<keyword evidence="11" id="KW-0418">Kinase</keyword>
<dbReference type="InterPro" id="IPR000858">
    <property type="entry name" value="S_locus_glycoprot_dom"/>
</dbReference>
<evidence type="ECO:0000256" key="12">
    <source>
        <dbReference type="ARBA" id="ARBA00022840"/>
    </source>
</evidence>
<dbReference type="Gene3D" id="2.90.10.10">
    <property type="entry name" value="Bulb-type lectin domain"/>
    <property type="match status" value="2"/>
</dbReference>
<evidence type="ECO:0000259" key="19">
    <source>
        <dbReference type="PROSITE" id="PS50011"/>
    </source>
</evidence>
<dbReference type="Pfam" id="PF01453">
    <property type="entry name" value="B_lectin"/>
    <property type="match status" value="2"/>
</dbReference>
<dbReference type="GO" id="GO:0004674">
    <property type="term" value="F:protein serine/threonine kinase activity"/>
    <property type="evidence" value="ECO:0000318"/>
    <property type="project" value="GO_Central"/>
</dbReference>
<dbReference type="SMART" id="SM00108">
    <property type="entry name" value="B_lectin"/>
    <property type="match status" value="2"/>
</dbReference>
<keyword evidence="6 22" id="KW-0808">Transferase</keyword>
<dbReference type="eggNOG" id="ENOG502QSUU">
    <property type="taxonomic scope" value="Eukaryota"/>
</dbReference>
<keyword evidence="14 18" id="KW-0472">Membrane</keyword>
<protein>
    <submittedName>
        <fullName evidence="22">S-locus-specific glycoprotein S6, putative</fullName>
        <ecNumber evidence="22">2.7.10.2</ecNumber>
    </submittedName>
</protein>
<dbReference type="Pfam" id="PF08276">
    <property type="entry name" value="PAN_2"/>
    <property type="match status" value="1"/>
</dbReference>
<dbReference type="PROSITE" id="PS50927">
    <property type="entry name" value="BULB_LECTIN"/>
    <property type="match status" value="2"/>
</dbReference>
<feature type="domain" description="Protein kinase" evidence="19">
    <location>
        <begin position="520"/>
        <end position="793"/>
    </location>
</feature>
<keyword evidence="7 18" id="KW-0812">Transmembrane</keyword>
<keyword evidence="5" id="KW-0723">Serine/threonine-protein kinase</keyword>
<keyword evidence="17" id="KW-0325">Glycoprotein</keyword>
<evidence type="ECO:0000256" key="15">
    <source>
        <dbReference type="ARBA" id="ARBA00023157"/>
    </source>
</evidence>
<feature type="transmembrane region" description="Helical" evidence="18">
    <location>
        <begin position="446"/>
        <end position="467"/>
    </location>
</feature>
<evidence type="ECO:0000256" key="17">
    <source>
        <dbReference type="ARBA" id="ARBA00023180"/>
    </source>
</evidence>
<evidence type="ECO:0000256" key="7">
    <source>
        <dbReference type="ARBA" id="ARBA00022692"/>
    </source>
</evidence>
<keyword evidence="8" id="KW-0732">Signal</keyword>
<dbReference type="SMART" id="SM00220">
    <property type="entry name" value="S_TKc"/>
    <property type="match status" value="1"/>
</dbReference>
<organism evidence="22 23">
    <name type="scientific">Ricinus communis</name>
    <name type="common">Castor bean</name>
    <dbReference type="NCBI Taxonomy" id="3988"/>
    <lineage>
        <taxon>Eukaryota</taxon>
        <taxon>Viridiplantae</taxon>
        <taxon>Streptophyta</taxon>
        <taxon>Embryophyta</taxon>
        <taxon>Tracheophyta</taxon>
        <taxon>Spermatophyta</taxon>
        <taxon>Magnoliopsida</taxon>
        <taxon>eudicotyledons</taxon>
        <taxon>Gunneridae</taxon>
        <taxon>Pentapetalae</taxon>
        <taxon>rosids</taxon>
        <taxon>fabids</taxon>
        <taxon>Malpighiales</taxon>
        <taxon>Euphorbiaceae</taxon>
        <taxon>Acalyphoideae</taxon>
        <taxon>Acalypheae</taxon>
        <taxon>Ricinus</taxon>
    </lineage>
</organism>
<dbReference type="SMART" id="SM00473">
    <property type="entry name" value="PAN_AP"/>
    <property type="match status" value="1"/>
</dbReference>
<dbReference type="EC" id="2.7.10.2" evidence="22"/>
<dbReference type="CDD" id="cd01098">
    <property type="entry name" value="PAN_AP_plant"/>
    <property type="match status" value="1"/>
</dbReference>
<evidence type="ECO:0000256" key="18">
    <source>
        <dbReference type="SAM" id="Phobius"/>
    </source>
</evidence>
<keyword evidence="15" id="KW-1015">Disulfide bond</keyword>
<keyword evidence="13 18" id="KW-1133">Transmembrane helix</keyword>
<feature type="transmembrane region" description="Helical" evidence="18">
    <location>
        <begin position="12"/>
        <end position="33"/>
    </location>
</feature>
<feature type="domain" description="Bulb-type lectin" evidence="20">
    <location>
        <begin position="30"/>
        <end position="151"/>
    </location>
</feature>
<dbReference type="CDD" id="cd00028">
    <property type="entry name" value="B_lectin"/>
    <property type="match status" value="2"/>
</dbReference>
<dbReference type="Pfam" id="PF00954">
    <property type="entry name" value="S_locus_glycop"/>
    <property type="match status" value="1"/>
</dbReference>
<dbReference type="AlphaFoldDB" id="B9SFF5"/>
<feature type="domain" description="Apple" evidence="21">
    <location>
        <begin position="344"/>
        <end position="431"/>
    </location>
</feature>
<dbReference type="GO" id="GO:0002229">
    <property type="term" value="P:defense response to oomycetes"/>
    <property type="evidence" value="ECO:0007669"/>
    <property type="project" value="UniProtKB-ARBA"/>
</dbReference>
<keyword evidence="16" id="KW-0675">Receptor</keyword>
<dbReference type="InterPro" id="IPR011009">
    <property type="entry name" value="Kinase-like_dom_sf"/>
</dbReference>
<dbReference type="FunFam" id="1.10.510.10:FF:000240">
    <property type="entry name" value="Lectin-domain containing receptor kinase A4.3"/>
    <property type="match status" value="1"/>
</dbReference>
<keyword evidence="9" id="KW-0430">Lectin</keyword>
<dbReference type="GO" id="GO:0048544">
    <property type="term" value="P:recognition of pollen"/>
    <property type="evidence" value="ECO:0007669"/>
    <property type="project" value="InterPro"/>
</dbReference>
<dbReference type="EMBL" id="EQ973944">
    <property type="protein sequence ID" value="EEF37743.1"/>
    <property type="molecule type" value="Genomic_DNA"/>
</dbReference>
<evidence type="ECO:0000256" key="13">
    <source>
        <dbReference type="ARBA" id="ARBA00022989"/>
    </source>
</evidence>
<dbReference type="PANTHER" id="PTHR32444">
    <property type="entry name" value="BULB-TYPE LECTIN DOMAIN-CONTAINING PROTEIN"/>
    <property type="match status" value="1"/>
</dbReference>
<dbReference type="GO" id="GO:0030246">
    <property type="term" value="F:carbohydrate binding"/>
    <property type="evidence" value="ECO:0007669"/>
    <property type="project" value="UniProtKB-KW"/>
</dbReference>